<keyword evidence="3" id="KW-0812">Transmembrane</keyword>
<feature type="domain" description="FAD-binding FR-type" evidence="4">
    <location>
        <begin position="227"/>
        <end position="328"/>
    </location>
</feature>
<feature type="transmembrane region" description="Helical" evidence="3">
    <location>
        <begin position="12"/>
        <end position="31"/>
    </location>
</feature>
<keyword evidence="3" id="KW-1133">Transmembrane helix</keyword>
<dbReference type="GO" id="GO:0016491">
    <property type="term" value="F:oxidoreductase activity"/>
    <property type="evidence" value="ECO:0007669"/>
    <property type="project" value="UniProtKB-KW"/>
</dbReference>
<comment type="caution">
    <text evidence="5">The sequence shown here is derived from an EMBL/GenBank/DDBJ whole genome shotgun (WGS) entry which is preliminary data.</text>
</comment>
<keyword evidence="6" id="KW-1185">Reference proteome</keyword>
<dbReference type="SUPFAM" id="SSF63380">
    <property type="entry name" value="Riboflavin synthase domain-like"/>
    <property type="match status" value="1"/>
</dbReference>
<sequence>MEFRPERIDMDTVILLTFAGIPLVGLTGFLLSKWTCTISKACLAARFRQWSLANITGVFAACVSVLLISISSAGRGHLDSTGNASGMAMFFTMLFASYKFGFHDIVRISREAAWRIHYTLGLMTLVIGFAHLVLVFDELGARVVFGRLKAVFGLVGLVLMFMGTVPAKFLIYDQFKVLHFLSFIGLLFTVYHMVDAALLHRSLVSIVTAVVNCVVLLGYLAQRIYIWVSSGKAVVKKSEVSRTGHIFLYLSVPGFKFQPGQWSRLYIPSISAVAHPFTLIPANGRHDANVAIFMKVSGEFTTKLASALEGKEKLEISLQPPYGRPCPMTTDAVIFVLGGVGVTPALSLLPAEAAKGKKVSIYWSLRSQALCQESLPFFQHLLDDENLSCVKVKDSNLVQQPESIPTWLEKMAASYDSKGLSSATIFVCGPASMAEEVRRTLDSDKWPKSSIKWQLHVEEFQFLPKVLQPDATRVSKTGGNSKECATQAAHSGGHEQV</sequence>
<dbReference type="Proteomes" id="UP001178507">
    <property type="component" value="Unassembled WGS sequence"/>
</dbReference>
<evidence type="ECO:0000256" key="2">
    <source>
        <dbReference type="SAM" id="MobiDB-lite"/>
    </source>
</evidence>
<protein>
    <recommendedName>
        <fullName evidence="4">FAD-binding FR-type domain-containing protein</fullName>
    </recommendedName>
</protein>
<evidence type="ECO:0000313" key="6">
    <source>
        <dbReference type="Proteomes" id="UP001178507"/>
    </source>
</evidence>
<feature type="region of interest" description="Disordered" evidence="2">
    <location>
        <begin position="472"/>
        <end position="497"/>
    </location>
</feature>
<accession>A0AA36HVU1</accession>
<feature type="transmembrane region" description="Helical" evidence="3">
    <location>
        <begin position="148"/>
        <end position="165"/>
    </location>
</feature>
<dbReference type="Gene3D" id="3.40.50.80">
    <property type="entry name" value="Nucleotide-binding domain of ferredoxin-NADP reductase (FNR) module"/>
    <property type="match status" value="1"/>
</dbReference>
<evidence type="ECO:0000256" key="3">
    <source>
        <dbReference type="SAM" id="Phobius"/>
    </source>
</evidence>
<evidence type="ECO:0000256" key="1">
    <source>
        <dbReference type="ARBA" id="ARBA00023002"/>
    </source>
</evidence>
<feature type="transmembrane region" description="Helical" evidence="3">
    <location>
        <begin position="206"/>
        <end position="228"/>
    </location>
</feature>
<dbReference type="AlphaFoldDB" id="A0AA36HVU1"/>
<feature type="transmembrane region" description="Helical" evidence="3">
    <location>
        <begin position="84"/>
        <end position="102"/>
    </location>
</feature>
<feature type="transmembrane region" description="Helical" evidence="3">
    <location>
        <begin position="114"/>
        <end position="136"/>
    </location>
</feature>
<dbReference type="InterPro" id="IPR017938">
    <property type="entry name" value="Riboflavin_synthase-like_b-brl"/>
</dbReference>
<dbReference type="InterPro" id="IPR039261">
    <property type="entry name" value="FNR_nucleotide-bd"/>
</dbReference>
<dbReference type="GO" id="GO:0005886">
    <property type="term" value="C:plasma membrane"/>
    <property type="evidence" value="ECO:0007669"/>
    <property type="project" value="TreeGrafter"/>
</dbReference>
<reference evidence="5" key="1">
    <citation type="submission" date="2023-08" db="EMBL/GenBank/DDBJ databases">
        <authorList>
            <person name="Chen Y."/>
            <person name="Shah S."/>
            <person name="Dougan E. K."/>
            <person name="Thang M."/>
            <person name="Chan C."/>
        </authorList>
    </citation>
    <scope>NUCLEOTIDE SEQUENCE</scope>
</reference>
<dbReference type="Pfam" id="PF08022">
    <property type="entry name" value="FAD_binding_8"/>
    <property type="match status" value="1"/>
</dbReference>
<evidence type="ECO:0000313" key="5">
    <source>
        <dbReference type="EMBL" id="CAJ1376268.1"/>
    </source>
</evidence>
<dbReference type="InterPro" id="IPR001433">
    <property type="entry name" value="OxRdtase_FAD/NAD-bd"/>
</dbReference>
<dbReference type="SUPFAM" id="SSF52343">
    <property type="entry name" value="Ferredoxin reductase-like, C-terminal NADP-linked domain"/>
    <property type="match status" value="1"/>
</dbReference>
<evidence type="ECO:0000259" key="4">
    <source>
        <dbReference type="PROSITE" id="PS51384"/>
    </source>
</evidence>
<dbReference type="InterPro" id="IPR050369">
    <property type="entry name" value="RBOH/FRE"/>
</dbReference>
<gene>
    <name evidence="5" type="ORF">EVOR1521_LOCUS5372</name>
</gene>
<feature type="transmembrane region" description="Helical" evidence="3">
    <location>
        <begin position="52"/>
        <end position="72"/>
    </location>
</feature>
<dbReference type="PANTHER" id="PTHR11972">
    <property type="entry name" value="NADPH OXIDASE"/>
    <property type="match status" value="1"/>
</dbReference>
<dbReference type="PROSITE" id="PS51384">
    <property type="entry name" value="FAD_FR"/>
    <property type="match status" value="1"/>
</dbReference>
<keyword evidence="3" id="KW-0472">Membrane</keyword>
<organism evidence="5 6">
    <name type="scientific">Effrenium voratum</name>
    <dbReference type="NCBI Taxonomy" id="2562239"/>
    <lineage>
        <taxon>Eukaryota</taxon>
        <taxon>Sar</taxon>
        <taxon>Alveolata</taxon>
        <taxon>Dinophyceae</taxon>
        <taxon>Suessiales</taxon>
        <taxon>Symbiodiniaceae</taxon>
        <taxon>Effrenium</taxon>
    </lineage>
</organism>
<feature type="transmembrane region" description="Helical" evidence="3">
    <location>
        <begin position="177"/>
        <end position="194"/>
    </location>
</feature>
<dbReference type="CDD" id="cd06186">
    <property type="entry name" value="NOX_Duox_like_FAD_NADP"/>
    <property type="match status" value="1"/>
</dbReference>
<proteinExistence type="predicted"/>
<dbReference type="InterPro" id="IPR013112">
    <property type="entry name" value="FAD-bd_8"/>
</dbReference>
<keyword evidence="1" id="KW-0560">Oxidoreductase</keyword>
<dbReference type="EMBL" id="CAUJNA010000377">
    <property type="protein sequence ID" value="CAJ1376268.1"/>
    <property type="molecule type" value="Genomic_DNA"/>
</dbReference>
<name>A0AA36HVU1_9DINO</name>
<dbReference type="PRINTS" id="PR00410">
    <property type="entry name" value="PHEHYDRXLASE"/>
</dbReference>
<dbReference type="Pfam" id="PF00175">
    <property type="entry name" value="NAD_binding_1"/>
    <property type="match status" value="1"/>
</dbReference>
<dbReference type="InterPro" id="IPR017927">
    <property type="entry name" value="FAD-bd_FR_type"/>
</dbReference>
<feature type="compositionally biased region" description="Polar residues" evidence="2">
    <location>
        <begin position="474"/>
        <end position="484"/>
    </location>
</feature>